<evidence type="ECO:0000313" key="2">
    <source>
        <dbReference type="Proteomes" id="UP000276133"/>
    </source>
</evidence>
<organism evidence="1 2">
    <name type="scientific">Brachionus plicatilis</name>
    <name type="common">Marine rotifer</name>
    <name type="synonym">Brachionus muelleri</name>
    <dbReference type="NCBI Taxonomy" id="10195"/>
    <lineage>
        <taxon>Eukaryota</taxon>
        <taxon>Metazoa</taxon>
        <taxon>Spiralia</taxon>
        <taxon>Gnathifera</taxon>
        <taxon>Rotifera</taxon>
        <taxon>Eurotatoria</taxon>
        <taxon>Monogononta</taxon>
        <taxon>Pseudotrocha</taxon>
        <taxon>Ploima</taxon>
        <taxon>Brachionidae</taxon>
        <taxon>Brachionus</taxon>
    </lineage>
</organism>
<comment type="caution">
    <text evidence="1">The sequence shown here is derived from an EMBL/GenBank/DDBJ whole genome shotgun (WGS) entry which is preliminary data.</text>
</comment>
<accession>A0A3M7PX66</accession>
<proteinExistence type="predicted"/>
<protein>
    <submittedName>
        <fullName evidence="1">Uncharacterized protein</fullName>
    </submittedName>
</protein>
<name>A0A3M7PX66_BRAPC</name>
<keyword evidence="2" id="KW-1185">Reference proteome</keyword>
<dbReference type="AlphaFoldDB" id="A0A3M7PX66"/>
<evidence type="ECO:0000313" key="1">
    <source>
        <dbReference type="EMBL" id="RNA03792.1"/>
    </source>
</evidence>
<gene>
    <name evidence="1" type="ORF">BpHYR1_006031</name>
</gene>
<sequence length="92" mass="11220">MRCVIEQISQKNIFKKVRTYTLKKKKLIIFKVYFKISKITILKKLMFQLFCKLERENSAVVKIDRILIETKNLLCFKFFCSELHRRKNQNTE</sequence>
<dbReference type="EMBL" id="REGN01008346">
    <property type="protein sequence ID" value="RNA03792.1"/>
    <property type="molecule type" value="Genomic_DNA"/>
</dbReference>
<dbReference type="Proteomes" id="UP000276133">
    <property type="component" value="Unassembled WGS sequence"/>
</dbReference>
<reference evidence="1 2" key="1">
    <citation type="journal article" date="2018" name="Sci. Rep.">
        <title>Genomic signatures of local adaptation to the degree of environmental predictability in rotifers.</title>
        <authorList>
            <person name="Franch-Gras L."/>
            <person name="Hahn C."/>
            <person name="Garcia-Roger E.M."/>
            <person name="Carmona M.J."/>
            <person name="Serra M."/>
            <person name="Gomez A."/>
        </authorList>
    </citation>
    <scope>NUCLEOTIDE SEQUENCE [LARGE SCALE GENOMIC DNA]</scope>
    <source>
        <strain evidence="1">HYR1</strain>
    </source>
</reference>